<protein>
    <recommendedName>
        <fullName evidence="3">Tc1-like transposase DDE domain-containing protein</fullName>
    </recommendedName>
</protein>
<accession>A0ABY6KH07</accession>
<evidence type="ECO:0000313" key="2">
    <source>
        <dbReference type="Proteomes" id="UP001235939"/>
    </source>
</evidence>
<keyword evidence="2" id="KW-1185">Reference proteome</keyword>
<dbReference type="PANTHER" id="PTHR46060:SF1">
    <property type="entry name" value="MARINER MOS1 TRANSPOSASE-LIKE PROTEIN"/>
    <property type="match status" value="1"/>
</dbReference>
<reference evidence="1 2" key="1">
    <citation type="submission" date="2022-01" db="EMBL/GenBank/DDBJ databases">
        <title>A chromosomal length assembly of Cordylochernes scorpioides.</title>
        <authorList>
            <person name="Zeh D."/>
            <person name="Zeh J."/>
        </authorList>
    </citation>
    <scope>NUCLEOTIDE SEQUENCE [LARGE SCALE GENOMIC DNA]</scope>
    <source>
        <strain evidence="1">IN4F17</strain>
        <tissue evidence="1">Whole Body</tissue>
    </source>
</reference>
<gene>
    <name evidence="1" type="ORF">LAZ67_5002864</name>
</gene>
<dbReference type="EMBL" id="CP092867">
    <property type="protein sequence ID" value="UYV68029.1"/>
    <property type="molecule type" value="Genomic_DNA"/>
</dbReference>
<evidence type="ECO:0000313" key="1">
    <source>
        <dbReference type="EMBL" id="UYV68029.1"/>
    </source>
</evidence>
<evidence type="ECO:0008006" key="3">
    <source>
        <dbReference type="Google" id="ProtNLM"/>
    </source>
</evidence>
<dbReference type="InterPro" id="IPR036397">
    <property type="entry name" value="RNaseH_sf"/>
</dbReference>
<proteinExistence type="predicted"/>
<dbReference type="PANTHER" id="PTHR46060">
    <property type="entry name" value="MARINER MOS1 TRANSPOSASE-LIKE PROTEIN"/>
    <property type="match status" value="1"/>
</dbReference>
<dbReference type="InterPro" id="IPR052709">
    <property type="entry name" value="Transposase-MT_Hybrid"/>
</dbReference>
<sequence length="125" mass="14830">MPQKHVTSADVTLLAMFHLAAWPLSRHWTDTWLFHHDNAPAHRSKVSADDLAHTGLKLMEHPPYSPDLNPCDFSLFPHVKNRLKGKIFFCNEDLLMAWDELYAKLFEETWKSWFDDWFLKDEEVY</sequence>
<name>A0ABY6KH07_9ARAC</name>
<organism evidence="1 2">
    <name type="scientific">Cordylochernes scorpioides</name>
    <dbReference type="NCBI Taxonomy" id="51811"/>
    <lineage>
        <taxon>Eukaryota</taxon>
        <taxon>Metazoa</taxon>
        <taxon>Ecdysozoa</taxon>
        <taxon>Arthropoda</taxon>
        <taxon>Chelicerata</taxon>
        <taxon>Arachnida</taxon>
        <taxon>Pseudoscorpiones</taxon>
        <taxon>Cheliferoidea</taxon>
        <taxon>Chernetidae</taxon>
        <taxon>Cordylochernes</taxon>
    </lineage>
</organism>
<dbReference type="Proteomes" id="UP001235939">
    <property type="component" value="Chromosome 05"/>
</dbReference>
<dbReference type="Gene3D" id="3.30.420.10">
    <property type="entry name" value="Ribonuclease H-like superfamily/Ribonuclease H"/>
    <property type="match status" value="1"/>
</dbReference>